<evidence type="ECO:0000256" key="6">
    <source>
        <dbReference type="RuleBase" id="RU363053"/>
    </source>
</evidence>
<name>A0A9W4JGV4_9EURO</name>
<gene>
    <name evidence="7" type="ORF">PSALAMII_LOCUS7423</name>
</gene>
<evidence type="ECO:0000313" key="8">
    <source>
        <dbReference type="Proteomes" id="UP001152592"/>
    </source>
</evidence>
<dbReference type="EMBL" id="CAJVPD010000251">
    <property type="protein sequence ID" value="CAG8398551.1"/>
    <property type="molecule type" value="Genomic_DNA"/>
</dbReference>
<evidence type="ECO:0000256" key="3">
    <source>
        <dbReference type="ARBA" id="ARBA00022692"/>
    </source>
</evidence>
<dbReference type="InterPro" id="IPR007248">
    <property type="entry name" value="Mpv17_PMP22"/>
</dbReference>
<evidence type="ECO:0000256" key="2">
    <source>
        <dbReference type="ARBA" id="ARBA00006824"/>
    </source>
</evidence>
<evidence type="ECO:0000256" key="1">
    <source>
        <dbReference type="ARBA" id="ARBA00004141"/>
    </source>
</evidence>
<evidence type="ECO:0000256" key="4">
    <source>
        <dbReference type="ARBA" id="ARBA00022989"/>
    </source>
</evidence>
<dbReference type="GO" id="GO:0005778">
    <property type="term" value="C:peroxisomal membrane"/>
    <property type="evidence" value="ECO:0007669"/>
    <property type="project" value="TreeGrafter"/>
</dbReference>
<protein>
    <recommendedName>
        <fullName evidence="9">Mpv17/PMP22</fullName>
    </recommendedName>
</protein>
<evidence type="ECO:0000256" key="5">
    <source>
        <dbReference type="ARBA" id="ARBA00023136"/>
    </source>
</evidence>
<comment type="subcellular location">
    <subcellularLocation>
        <location evidence="1">Membrane</location>
        <topology evidence="1">Multi-pass membrane protein</topology>
    </subcellularLocation>
</comment>
<dbReference type="PANTHER" id="PTHR11266:SF80">
    <property type="entry name" value="PEROXISOMAL MEMBRANE PROTEIN 2"/>
    <property type="match status" value="1"/>
</dbReference>
<proteinExistence type="inferred from homology"/>
<dbReference type="OrthoDB" id="510307at2759"/>
<comment type="caution">
    <text evidence="7">The sequence shown here is derived from an EMBL/GenBank/DDBJ whole genome shotgun (WGS) entry which is preliminary data.</text>
</comment>
<dbReference type="PANTHER" id="PTHR11266">
    <property type="entry name" value="PEROXISOMAL MEMBRANE PROTEIN 2, PXMP2 MPV17"/>
    <property type="match status" value="1"/>
</dbReference>
<organism evidence="7 8">
    <name type="scientific">Penicillium salamii</name>
    <dbReference type="NCBI Taxonomy" id="1612424"/>
    <lineage>
        <taxon>Eukaryota</taxon>
        <taxon>Fungi</taxon>
        <taxon>Dikarya</taxon>
        <taxon>Ascomycota</taxon>
        <taxon>Pezizomycotina</taxon>
        <taxon>Eurotiomycetes</taxon>
        <taxon>Eurotiomycetidae</taxon>
        <taxon>Eurotiales</taxon>
        <taxon>Aspergillaceae</taxon>
        <taxon>Penicillium</taxon>
    </lineage>
</organism>
<reference evidence="7" key="1">
    <citation type="submission" date="2021-07" db="EMBL/GenBank/DDBJ databases">
        <authorList>
            <person name="Branca A.L. A."/>
        </authorList>
    </citation>
    <scope>NUCLEOTIDE SEQUENCE</scope>
</reference>
<sequence>MLIVSQINLLGRHLKFKTPFDHYKSPGCKFIMPSLLAVIIQSALLKAAANTTAQVLSQRGIEASVPIDWNRVLEFAVFGVISAPLISLWQQFLDETFPTQYEVKSSSEKAKSSPLHWGNILLKLLLDQTIGLFVTNITFIVCTSATRLQSSQLILREIEARIWSILKSGWRIWPAMALINFLWVPWQWRVVVNSIVGFGWNIVLSLLSVR</sequence>
<keyword evidence="5" id="KW-0472">Membrane</keyword>
<comment type="similarity">
    <text evidence="2 6">Belongs to the peroxisomal membrane protein PXMP2/4 family.</text>
</comment>
<accession>A0A9W4JGV4</accession>
<evidence type="ECO:0000313" key="7">
    <source>
        <dbReference type="EMBL" id="CAG8398551.1"/>
    </source>
</evidence>
<dbReference type="AlphaFoldDB" id="A0A9W4JGV4"/>
<keyword evidence="3" id="KW-0812">Transmembrane</keyword>
<evidence type="ECO:0008006" key="9">
    <source>
        <dbReference type="Google" id="ProtNLM"/>
    </source>
</evidence>
<keyword evidence="4" id="KW-1133">Transmembrane helix</keyword>
<dbReference type="Pfam" id="PF04117">
    <property type="entry name" value="Mpv17_PMP22"/>
    <property type="match status" value="1"/>
</dbReference>
<dbReference type="Proteomes" id="UP001152592">
    <property type="component" value="Unassembled WGS sequence"/>
</dbReference>